<feature type="transmembrane region" description="Helical" evidence="1">
    <location>
        <begin position="53"/>
        <end position="80"/>
    </location>
</feature>
<dbReference type="Proteomes" id="UP001224775">
    <property type="component" value="Unassembled WGS sequence"/>
</dbReference>
<dbReference type="SUPFAM" id="SSF103481">
    <property type="entry name" value="Multidrug resistance efflux transporter EmrE"/>
    <property type="match status" value="1"/>
</dbReference>
<sequence length="159" mass="17248">MPINKRAIISGALGATASSIGKLALSPKSPVPSTFHSYCHIILNRYYQHENDIGWICPYVSLGTRVVCFLCMIGVNLLMVSSFLDGMNESGSVVGTALSTAANFSFSALYGILFFEEHVPISWFFGATLIALGMYLLSSVTLTTDDDDDDDDDDKTKTD</sequence>
<reference evidence="2" key="1">
    <citation type="submission" date="2023-06" db="EMBL/GenBank/DDBJ databases">
        <title>Survivors Of The Sea: Transcriptome response of Skeletonema marinoi to long-term dormancy.</title>
        <authorList>
            <person name="Pinder M.I.M."/>
            <person name="Kourtchenko O."/>
            <person name="Robertson E.K."/>
            <person name="Larsson T."/>
            <person name="Maumus F."/>
            <person name="Osuna-Cruz C.M."/>
            <person name="Vancaester E."/>
            <person name="Stenow R."/>
            <person name="Vandepoele K."/>
            <person name="Ploug H."/>
            <person name="Bruchert V."/>
            <person name="Godhe A."/>
            <person name="Topel M."/>
        </authorList>
    </citation>
    <scope>NUCLEOTIDE SEQUENCE</scope>
    <source>
        <strain evidence="2">R05AC</strain>
    </source>
</reference>
<gene>
    <name evidence="2" type="ORF">QTG54_010402</name>
</gene>
<accession>A0AAD8Y3N0</accession>
<dbReference type="PANTHER" id="PTHR31965">
    <property type="entry name" value="TRANSMEMBRANE PROTEIN 42"/>
    <property type="match status" value="1"/>
</dbReference>
<keyword evidence="1" id="KW-1133">Transmembrane helix</keyword>
<organism evidence="2 3">
    <name type="scientific">Skeletonema marinoi</name>
    <dbReference type="NCBI Taxonomy" id="267567"/>
    <lineage>
        <taxon>Eukaryota</taxon>
        <taxon>Sar</taxon>
        <taxon>Stramenopiles</taxon>
        <taxon>Ochrophyta</taxon>
        <taxon>Bacillariophyta</taxon>
        <taxon>Coscinodiscophyceae</taxon>
        <taxon>Thalassiosirophycidae</taxon>
        <taxon>Thalassiosirales</taxon>
        <taxon>Skeletonemataceae</taxon>
        <taxon>Skeletonema</taxon>
        <taxon>Skeletonema marinoi-dohrnii complex</taxon>
    </lineage>
</organism>
<dbReference type="InterPro" id="IPR039632">
    <property type="entry name" value="TMEM42"/>
</dbReference>
<dbReference type="PANTHER" id="PTHR31965:SF1">
    <property type="entry name" value="TRANSMEMBRANE PROTEIN 42"/>
    <property type="match status" value="1"/>
</dbReference>
<keyword evidence="3" id="KW-1185">Reference proteome</keyword>
<evidence type="ECO:0000313" key="3">
    <source>
        <dbReference type="Proteomes" id="UP001224775"/>
    </source>
</evidence>
<evidence type="ECO:0000313" key="2">
    <source>
        <dbReference type="EMBL" id="KAK1739086.1"/>
    </source>
</evidence>
<dbReference type="EMBL" id="JATAAI010000019">
    <property type="protein sequence ID" value="KAK1739086.1"/>
    <property type="molecule type" value="Genomic_DNA"/>
</dbReference>
<comment type="caution">
    <text evidence="2">The sequence shown here is derived from an EMBL/GenBank/DDBJ whole genome shotgun (WGS) entry which is preliminary data.</text>
</comment>
<dbReference type="InterPro" id="IPR037185">
    <property type="entry name" value="EmrE-like"/>
</dbReference>
<keyword evidence="1 2" id="KW-0812">Transmembrane</keyword>
<name>A0AAD8Y3N0_9STRA</name>
<protein>
    <submittedName>
        <fullName evidence="2">Transmembrane protein 42</fullName>
    </submittedName>
</protein>
<proteinExistence type="predicted"/>
<keyword evidence="1" id="KW-0472">Membrane</keyword>
<feature type="transmembrane region" description="Helical" evidence="1">
    <location>
        <begin position="121"/>
        <end position="137"/>
    </location>
</feature>
<evidence type="ECO:0000256" key="1">
    <source>
        <dbReference type="SAM" id="Phobius"/>
    </source>
</evidence>
<feature type="transmembrane region" description="Helical" evidence="1">
    <location>
        <begin position="92"/>
        <end position="115"/>
    </location>
</feature>
<dbReference type="AlphaFoldDB" id="A0AAD8Y3N0"/>